<dbReference type="OMA" id="GDWINVV"/>
<dbReference type="InterPro" id="IPR050295">
    <property type="entry name" value="Plant_2OG-oxidoreductases"/>
</dbReference>
<dbReference type="PROSITE" id="PS51471">
    <property type="entry name" value="FE2OG_OXY"/>
    <property type="match status" value="1"/>
</dbReference>
<dbReference type="Proteomes" id="UP000243459">
    <property type="component" value="Chromosome 7"/>
</dbReference>
<dbReference type="Pfam" id="PF14226">
    <property type="entry name" value="DIOX_N"/>
    <property type="match status" value="1"/>
</dbReference>
<evidence type="ECO:0000313" key="7">
    <source>
        <dbReference type="EMBL" id="ONK64298.1"/>
    </source>
</evidence>
<dbReference type="EMBL" id="CM007387">
    <property type="protein sequence ID" value="ONK64298.1"/>
    <property type="molecule type" value="Genomic_DNA"/>
</dbReference>
<organism evidence="7 8">
    <name type="scientific">Asparagus officinalis</name>
    <name type="common">Garden asparagus</name>
    <dbReference type="NCBI Taxonomy" id="4686"/>
    <lineage>
        <taxon>Eukaryota</taxon>
        <taxon>Viridiplantae</taxon>
        <taxon>Streptophyta</taxon>
        <taxon>Embryophyta</taxon>
        <taxon>Tracheophyta</taxon>
        <taxon>Spermatophyta</taxon>
        <taxon>Magnoliopsida</taxon>
        <taxon>Liliopsida</taxon>
        <taxon>Asparagales</taxon>
        <taxon>Asparagaceae</taxon>
        <taxon>Asparagoideae</taxon>
        <taxon>Asparagus</taxon>
    </lineage>
</organism>
<evidence type="ECO:0000256" key="1">
    <source>
        <dbReference type="ARBA" id="ARBA00008056"/>
    </source>
</evidence>
<protein>
    <recommendedName>
        <fullName evidence="6">Fe2OG dioxygenase domain-containing protein</fullName>
    </recommendedName>
</protein>
<proteinExistence type="inferred from homology"/>
<evidence type="ECO:0000256" key="3">
    <source>
        <dbReference type="ARBA" id="ARBA00023002"/>
    </source>
</evidence>
<dbReference type="InterPro" id="IPR005123">
    <property type="entry name" value="Oxoglu/Fe-dep_dioxygenase_dom"/>
</dbReference>
<reference evidence="8" key="1">
    <citation type="journal article" date="2017" name="Nat. Commun.">
        <title>The asparagus genome sheds light on the origin and evolution of a young Y chromosome.</title>
        <authorList>
            <person name="Harkess A."/>
            <person name="Zhou J."/>
            <person name="Xu C."/>
            <person name="Bowers J.E."/>
            <person name="Van der Hulst R."/>
            <person name="Ayyampalayam S."/>
            <person name="Mercati F."/>
            <person name="Riccardi P."/>
            <person name="McKain M.R."/>
            <person name="Kakrana A."/>
            <person name="Tang H."/>
            <person name="Ray J."/>
            <person name="Groenendijk J."/>
            <person name="Arikit S."/>
            <person name="Mathioni S.M."/>
            <person name="Nakano M."/>
            <person name="Shan H."/>
            <person name="Telgmann-Rauber A."/>
            <person name="Kanno A."/>
            <person name="Yue Z."/>
            <person name="Chen H."/>
            <person name="Li W."/>
            <person name="Chen Y."/>
            <person name="Xu X."/>
            <person name="Zhang Y."/>
            <person name="Luo S."/>
            <person name="Chen H."/>
            <person name="Gao J."/>
            <person name="Mao Z."/>
            <person name="Pires J.C."/>
            <person name="Luo M."/>
            <person name="Kudrna D."/>
            <person name="Wing R.A."/>
            <person name="Meyers B.C."/>
            <person name="Yi K."/>
            <person name="Kong H."/>
            <person name="Lavrijsen P."/>
            <person name="Sunseri F."/>
            <person name="Falavigna A."/>
            <person name="Ye Y."/>
            <person name="Leebens-Mack J.H."/>
            <person name="Chen G."/>
        </authorList>
    </citation>
    <scope>NUCLEOTIDE SEQUENCE [LARGE SCALE GENOMIC DNA]</scope>
    <source>
        <strain evidence="8">cv. DH0086</strain>
    </source>
</reference>
<keyword evidence="8" id="KW-1185">Reference proteome</keyword>
<evidence type="ECO:0000313" key="8">
    <source>
        <dbReference type="Proteomes" id="UP000243459"/>
    </source>
</evidence>
<dbReference type="Gene3D" id="2.60.120.330">
    <property type="entry name" value="B-lactam Antibiotic, Isopenicillin N Synthase, Chain"/>
    <property type="match status" value="1"/>
</dbReference>
<evidence type="ECO:0000256" key="5">
    <source>
        <dbReference type="RuleBase" id="RU003682"/>
    </source>
</evidence>
<keyword evidence="3 5" id="KW-0560">Oxidoreductase</keyword>
<dbReference type="InterPro" id="IPR026992">
    <property type="entry name" value="DIOX_N"/>
</dbReference>
<accession>A0A5P1EEH8</accession>
<dbReference type="InterPro" id="IPR044861">
    <property type="entry name" value="IPNS-like_FE2OG_OXY"/>
</dbReference>
<evidence type="ECO:0000256" key="4">
    <source>
        <dbReference type="ARBA" id="ARBA00023004"/>
    </source>
</evidence>
<sequence>MNVVFASSYTQLSTCPDAVARLVLGVGELDDDEPALGGDEGSSEFFGDVDLFHAQYAAAVSDGVGRVRRRRESRNAAGVPEAYVFSEEQRPTTVSTKRSIPIIDLEEGSEDEVVKEILNAAKEYGVFKVINHGIPEELIDDVISVAQEFFEMPVEDKAPYYSEDPTKDTRLFTGQGFRKENIHFWRDCLIMSAYPVEKYEHQFPEKPDNLKRIMGKFVPEGRKLVRRLLELISKGLGLEEDYLTGDISEGSMKMVFNYYPPCPDPSLTLGLPKHCDITLINLLLQGNVSGLQVLHDDNWISVDPLPNSFVVNFGLLLEEKYFVKFSSG</sequence>
<keyword evidence="2 5" id="KW-0479">Metal-binding</keyword>
<evidence type="ECO:0000259" key="6">
    <source>
        <dbReference type="PROSITE" id="PS51471"/>
    </source>
</evidence>
<dbReference type="Gramene" id="ONK64298">
    <property type="protein sequence ID" value="ONK64298"/>
    <property type="gene ID" value="A4U43_C07F24230"/>
</dbReference>
<feature type="domain" description="Fe2OG dioxygenase" evidence="6">
    <location>
        <begin position="250"/>
        <end position="328"/>
    </location>
</feature>
<gene>
    <name evidence="7" type="ORF">A4U43_C07F24230</name>
</gene>
<comment type="similarity">
    <text evidence="1 5">Belongs to the iron/ascorbate-dependent oxidoreductase family.</text>
</comment>
<dbReference type="Pfam" id="PF03171">
    <property type="entry name" value="2OG-FeII_Oxy"/>
    <property type="match status" value="1"/>
</dbReference>
<keyword evidence="4 5" id="KW-0408">Iron</keyword>
<dbReference type="GO" id="GO:0016491">
    <property type="term" value="F:oxidoreductase activity"/>
    <property type="evidence" value="ECO:0007669"/>
    <property type="project" value="UniProtKB-KW"/>
</dbReference>
<dbReference type="PANTHER" id="PTHR47991">
    <property type="entry name" value="OXOGLUTARATE/IRON-DEPENDENT DIOXYGENASE"/>
    <property type="match status" value="1"/>
</dbReference>
<evidence type="ECO:0000256" key="2">
    <source>
        <dbReference type="ARBA" id="ARBA00022723"/>
    </source>
</evidence>
<dbReference type="AlphaFoldDB" id="A0A5P1EEH8"/>
<name>A0A5P1EEH8_ASPOF</name>
<dbReference type="InterPro" id="IPR027443">
    <property type="entry name" value="IPNS-like_sf"/>
</dbReference>
<dbReference type="SUPFAM" id="SSF51197">
    <property type="entry name" value="Clavaminate synthase-like"/>
    <property type="match status" value="1"/>
</dbReference>
<dbReference type="GO" id="GO:0046872">
    <property type="term" value="F:metal ion binding"/>
    <property type="evidence" value="ECO:0007669"/>
    <property type="project" value="UniProtKB-KW"/>
</dbReference>